<accession>A0A6L2K0F6</accession>
<name>A0A6L2K0F6_TANCI</name>
<dbReference type="InterPro" id="IPR021109">
    <property type="entry name" value="Peptidase_aspartic_dom_sf"/>
</dbReference>
<dbReference type="PANTHER" id="PTHR33067">
    <property type="entry name" value="RNA-DIRECTED DNA POLYMERASE-RELATED"/>
    <property type="match status" value="1"/>
</dbReference>
<dbReference type="AlphaFoldDB" id="A0A6L2K0F6"/>
<organism evidence="2">
    <name type="scientific">Tanacetum cinerariifolium</name>
    <name type="common">Dalmatian daisy</name>
    <name type="synonym">Chrysanthemum cinerariifolium</name>
    <dbReference type="NCBI Taxonomy" id="118510"/>
    <lineage>
        <taxon>Eukaryota</taxon>
        <taxon>Viridiplantae</taxon>
        <taxon>Streptophyta</taxon>
        <taxon>Embryophyta</taxon>
        <taxon>Tracheophyta</taxon>
        <taxon>Spermatophyta</taxon>
        <taxon>Magnoliopsida</taxon>
        <taxon>eudicotyledons</taxon>
        <taxon>Gunneridae</taxon>
        <taxon>Pentapetalae</taxon>
        <taxon>asterids</taxon>
        <taxon>campanulids</taxon>
        <taxon>Asterales</taxon>
        <taxon>Asteraceae</taxon>
        <taxon>Asteroideae</taxon>
        <taxon>Anthemideae</taxon>
        <taxon>Anthemidinae</taxon>
        <taxon>Tanacetum</taxon>
    </lineage>
</organism>
<dbReference type="PANTHER" id="PTHR33067:SF35">
    <property type="entry name" value="ASPARTIC PEPTIDASE DDI1-TYPE DOMAIN-CONTAINING PROTEIN"/>
    <property type="match status" value="1"/>
</dbReference>
<comment type="caution">
    <text evidence="2">The sequence shown here is derived from an EMBL/GenBank/DDBJ whole genome shotgun (WGS) entry which is preliminary data.</text>
</comment>
<feature type="coiled-coil region" evidence="1">
    <location>
        <begin position="14"/>
        <end position="41"/>
    </location>
</feature>
<dbReference type="EMBL" id="BKCJ010001577">
    <property type="protein sequence ID" value="GEU42499.1"/>
    <property type="molecule type" value="Genomic_DNA"/>
</dbReference>
<evidence type="ECO:0000256" key="1">
    <source>
        <dbReference type="SAM" id="Coils"/>
    </source>
</evidence>
<gene>
    <name evidence="2" type="ORF">Tci_014477</name>
</gene>
<reference evidence="2" key="1">
    <citation type="journal article" date="2019" name="Sci. Rep.">
        <title>Draft genome of Tanacetum cinerariifolium, the natural source of mosquito coil.</title>
        <authorList>
            <person name="Yamashiro T."/>
            <person name="Shiraishi A."/>
            <person name="Satake H."/>
            <person name="Nakayama K."/>
        </authorList>
    </citation>
    <scope>NUCLEOTIDE SEQUENCE</scope>
</reference>
<proteinExistence type="predicted"/>
<evidence type="ECO:0000313" key="2">
    <source>
        <dbReference type="EMBL" id="GEU42499.1"/>
    </source>
</evidence>
<sequence>MSTKSRSIETSDGLATIKAQLNNLGREIKKVNERVYAAQEKVPMSVTISCYINNTCFEKALADLGASVSLMPYMTFTNLGLGGLAPTRLIIKLADRTIKHPTGIAENVLVGIDKFVFLADFIILDMPENIKVPLILERPFLSSAHAKIDVFKRKITLKVGDDKIMVKKNNPTNRRIRRVYVLGLRETMELDLEARLMEEALILNRSLDHVYGD</sequence>
<dbReference type="Gene3D" id="2.40.70.10">
    <property type="entry name" value="Acid Proteases"/>
    <property type="match status" value="1"/>
</dbReference>
<keyword evidence="1" id="KW-0175">Coiled coil</keyword>
<evidence type="ECO:0008006" key="3">
    <source>
        <dbReference type="Google" id="ProtNLM"/>
    </source>
</evidence>
<dbReference type="Pfam" id="PF08284">
    <property type="entry name" value="RVP_2"/>
    <property type="match status" value="1"/>
</dbReference>
<dbReference type="CDD" id="cd00303">
    <property type="entry name" value="retropepsin_like"/>
    <property type="match status" value="1"/>
</dbReference>
<protein>
    <recommendedName>
        <fullName evidence="3">Reverse transcriptase domain-containing protein</fullName>
    </recommendedName>
</protein>